<dbReference type="GO" id="GO:0051536">
    <property type="term" value="F:iron-sulfur cluster binding"/>
    <property type="evidence" value="ECO:0007669"/>
    <property type="project" value="UniProtKB-KW"/>
</dbReference>
<dbReference type="PROSITE" id="PS00198">
    <property type="entry name" value="4FE4S_FER_1"/>
    <property type="match status" value="1"/>
</dbReference>
<evidence type="ECO:0000256" key="1">
    <source>
        <dbReference type="ARBA" id="ARBA00022723"/>
    </source>
</evidence>
<keyword evidence="3" id="KW-0411">Iron-sulfur</keyword>
<proteinExistence type="predicted"/>
<dbReference type="Pfam" id="PF00037">
    <property type="entry name" value="Fer4"/>
    <property type="match status" value="1"/>
</dbReference>
<organism evidence="5 6">
    <name type="scientific">Helicobacter anseris</name>
    <dbReference type="NCBI Taxonomy" id="375926"/>
    <lineage>
        <taxon>Bacteria</taxon>
        <taxon>Pseudomonadati</taxon>
        <taxon>Campylobacterota</taxon>
        <taxon>Epsilonproteobacteria</taxon>
        <taxon>Campylobacterales</taxon>
        <taxon>Helicobacteraceae</taxon>
        <taxon>Helicobacter</taxon>
    </lineage>
</organism>
<accession>A0A3D8J5A6</accession>
<protein>
    <recommendedName>
        <fullName evidence="4">4Fe-4S ferredoxin-type domain-containing protein</fullName>
    </recommendedName>
</protein>
<gene>
    <name evidence="5" type="ORF">CQA57_06645</name>
</gene>
<comment type="caution">
    <text evidence="5">The sequence shown here is derived from an EMBL/GenBank/DDBJ whole genome shotgun (WGS) entry which is preliminary data.</text>
</comment>
<name>A0A3D8J5A6_9HELI</name>
<dbReference type="Gene3D" id="3.30.70.20">
    <property type="match status" value="1"/>
</dbReference>
<dbReference type="InterPro" id="IPR017896">
    <property type="entry name" value="4Fe4S_Fe-S-bd"/>
</dbReference>
<reference evidence="5 6" key="1">
    <citation type="submission" date="2018-04" db="EMBL/GenBank/DDBJ databases">
        <title>Novel Campyloabacter and Helicobacter Species and Strains.</title>
        <authorList>
            <person name="Mannion A.J."/>
            <person name="Shen Z."/>
            <person name="Fox J.G."/>
        </authorList>
    </citation>
    <scope>NUCLEOTIDE SEQUENCE [LARGE SCALE GENOMIC DNA]</scope>
    <source>
        <strain evidence="5 6">MIT 04-9362</strain>
    </source>
</reference>
<evidence type="ECO:0000256" key="2">
    <source>
        <dbReference type="ARBA" id="ARBA00023004"/>
    </source>
</evidence>
<keyword evidence="2" id="KW-0408">Iron</keyword>
<evidence type="ECO:0000313" key="6">
    <source>
        <dbReference type="Proteomes" id="UP000256695"/>
    </source>
</evidence>
<dbReference type="OrthoDB" id="9800445at2"/>
<evidence type="ECO:0000256" key="3">
    <source>
        <dbReference type="ARBA" id="ARBA00023014"/>
    </source>
</evidence>
<dbReference type="AlphaFoldDB" id="A0A3D8J5A6"/>
<keyword evidence="1" id="KW-0479">Metal-binding</keyword>
<evidence type="ECO:0000259" key="4">
    <source>
        <dbReference type="PROSITE" id="PS51379"/>
    </source>
</evidence>
<dbReference type="PROSITE" id="PS51379">
    <property type="entry name" value="4FE4S_FER_2"/>
    <property type="match status" value="1"/>
</dbReference>
<dbReference type="SUPFAM" id="SSF54862">
    <property type="entry name" value="4Fe-4S ferredoxins"/>
    <property type="match status" value="1"/>
</dbReference>
<evidence type="ECO:0000313" key="5">
    <source>
        <dbReference type="EMBL" id="RDU72638.1"/>
    </source>
</evidence>
<sequence>MSKNAKAPLDEGANLSRRKLFGLKKQETQTRTIASINPLTCLAYHKTICYSCRDICREYIHFSGLFFPEISQDCTGCNKCLELCPQNAISLKEIQC</sequence>
<dbReference type="Proteomes" id="UP000256695">
    <property type="component" value="Unassembled WGS sequence"/>
</dbReference>
<dbReference type="EMBL" id="NXLX01000018">
    <property type="protein sequence ID" value="RDU72638.1"/>
    <property type="molecule type" value="Genomic_DNA"/>
</dbReference>
<dbReference type="InterPro" id="IPR017900">
    <property type="entry name" value="4Fe4S_Fe_S_CS"/>
</dbReference>
<dbReference type="GO" id="GO:0046872">
    <property type="term" value="F:metal ion binding"/>
    <property type="evidence" value="ECO:0007669"/>
    <property type="project" value="UniProtKB-KW"/>
</dbReference>
<feature type="domain" description="4Fe-4S ferredoxin-type" evidence="4">
    <location>
        <begin position="66"/>
        <end position="94"/>
    </location>
</feature>
<keyword evidence="6" id="KW-1185">Reference proteome</keyword>
<dbReference type="RefSeq" id="WP_115579456.1">
    <property type="nucleotide sequence ID" value="NZ_NXLX01000018.1"/>
</dbReference>